<dbReference type="EMBL" id="CAJVPY010003233">
    <property type="protein sequence ID" value="CAG8585571.1"/>
    <property type="molecule type" value="Genomic_DNA"/>
</dbReference>
<dbReference type="OrthoDB" id="2446268at2759"/>
<accession>A0A9N9G920</accession>
<dbReference type="AlphaFoldDB" id="A0A9N9G920"/>
<protein>
    <submittedName>
        <fullName evidence="1">19659_t:CDS:1</fullName>
    </submittedName>
</protein>
<dbReference type="Proteomes" id="UP000789405">
    <property type="component" value="Unassembled WGS sequence"/>
</dbReference>
<keyword evidence="2" id="KW-1185">Reference proteome</keyword>
<evidence type="ECO:0000313" key="2">
    <source>
        <dbReference type="Proteomes" id="UP000789405"/>
    </source>
</evidence>
<organism evidence="1 2">
    <name type="scientific">Dentiscutata erythropus</name>
    <dbReference type="NCBI Taxonomy" id="1348616"/>
    <lineage>
        <taxon>Eukaryota</taxon>
        <taxon>Fungi</taxon>
        <taxon>Fungi incertae sedis</taxon>
        <taxon>Mucoromycota</taxon>
        <taxon>Glomeromycotina</taxon>
        <taxon>Glomeromycetes</taxon>
        <taxon>Diversisporales</taxon>
        <taxon>Gigasporaceae</taxon>
        <taxon>Dentiscutata</taxon>
    </lineage>
</organism>
<sequence>MLFDENVLEFWVDHFETNDESFESASTSSSVINQNHGLLDSYLYQELKPDQIEEFKKLLLNATVENPAVKKLFKWVNSILSLPSQKQLSGHILKKSTTEISKTILDDAINDDLGITLAYNGWRNIVQQNLLGTVLFTSTNNMIIWDIKNISGKKSKSEIIINETKKSLIILSKKIKINGLITDLASENIIA</sequence>
<comment type="caution">
    <text evidence="1">The sequence shown here is derived from an EMBL/GenBank/DDBJ whole genome shotgun (WGS) entry which is preliminary data.</text>
</comment>
<gene>
    <name evidence="1" type="ORF">DERYTH_LOCUS6907</name>
</gene>
<reference evidence="1" key="1">
    <citation type="submission" date="2021-06" db="EMBL/GenBank/DDBJ databases">
        <authorList>
            <person name="Kallberg Y."/>
            <person name="Tangrot J."/>
            <person name="Rosling A."/>
        </authorList>
    </citation>
    <scope>NUCLEOTIDE SEQUENCE</scope>
    <source>
        <strain evidence="1">MA453B</strain>
    </source>
</reference>
<name>A0A9N9G920_9GLOM</name>
<feature type="non-terminal residue" evidence="1">
    <location>
        <position position="1"/>
    </location>
</feature>
<proteinExistence type="predicted"/>
<evidence type="ECO:0000313" key="1">
    <source>
        <dbReference type="EMBL" id="CAG8585571.1"/>
    </source>
</evidence>